<dbReference type="GO" id="GO:0030170">
    <property type="term" value="F:pyridoxal phosphate binding"/>
    <property type="evidence" value="ECO:0007669"/>
    <property type="project" value="InterPro"/>
</dbReference>
<dbReference type="Gene3D" id="3.40.640.10">
    <property type="entry name" value="Type I PLP-dependent aspartate aminotransferase-like (Major domain)"/>
    <property type="match status" value="1"/>
</dbReference>
<dbReference type="InterPro" id="IPR015424">
    <property type="entry name" value="PyrdxlP-dep_Trfase"/>
</dbReference>
<dbReference type="InterPro" id="IPR004839">
    <property type="entry name" value="Aminotransferase_I/II_large"/>
</dbReference>
<keyword evidence="3 5" id="KW-0808">Transferase</keyword>
<dbReference type="InterPro" id="IPR050881">
    <property type="entry name" value="LL-DAP_aminotransferase"/>
</dbReference>
<dbReference type="EMBL" id="JACBZN010000001">
    <property type="protein sequence ID" value="NYI37147.1"/>
    <property type="molecule type" value="Genomic_DNA"/>
</dbReference>
<evidence type="ECO:0000313" key="8">
    <source>
        <dbReference type="Proteomes" id="UP000659061"/>
    </source>
</evidence>
<name>A0A8I0FUI6_9ACTN</name>
<comment type="cofactor">
    <cofactor evidence="1">
        <name>pyridoxal 5'-phosphate</name>
        <dbReference type="ChEBI" id="CHEBI:597326"/>
    </cofactor>
</comment>
<dbReference type="InterPro" id="IPR019880">
    <property type="entry name" value="OxyQ"/>
</dbReference>
<comment type="caution">
    <text evidence="5">The sequence shown here is derived from an EMBL/GenBank/DDBJ whole genome shotgun (WGS) entry which is preliminary data.</text>
</comment>
<dbReference type="EC" id="2.6.1.17" evidence="5"/>
<feature type="domain" description="Aminotransferase class I/classII large" evidence="4">
    <location>
        <begin position="32"/>
        <end position="365"/>
    </location>
</feature>
<evidence type="ECO:0000313" key="5">
    <source>
        <dbReference type="EMBL" id="MBD1268945.1"/>
    </source>
</evidence>
<dbReference type="InterPro" id="IPR015421">
    <property type="entry name" value="PyrdxlP-dep_Trfase_major"/>
</dbReference>
<dbReference type="RefSeq" id="WP_179423379.1">
    <property type="nucleotide sequence ID" value="NZ_BAAAMP010000002.1"/>
</dbReference>
<reference evidence="5" key="2">
    <citation type="submission" date="2020-09" db="EMBL/GenBank/DDBJ databases">
        <title>Novel species in genus Aeromicrobium.</title>
        <authorList>
            <person name="Zhang G."/>
        </authorList>
    </citation>
    <scope>NUCLEOTIDE SEQUENCE</scope>
    <source>
        <strain evidence="5">SSW1-57</strain>
    </source>
</reference>
<dbReference type="SUPFAM" id="SSF53383">
    <property type="entry name" value="PLP-dependent transferases"/>
    <property type="match status" value="1"/>
</dbReference>
<evidence type="ECO:0000256" key="1">
    <source>
        <dbReference type="ARBA" id="ARBA00001933"/>
    </source>
</evidence>
<evidence type="ECO:0000256" key="2">
    <source>
        <dbReference type="ARBA" id="ARBA00022576"/>
    </source>
</evidence>
<dbReference type="PANTHER" id="PTHR42832">
    <property type="entry name" value="AMINO ACID AMINOTRANSFERASE"/>
    <property type="match status" value="1"/>
</dbReference>
<proteinExistence type="predicted"/>
<dbReference type="Proteomes" id="UP000587211">
    <property type="component" value="Unassembled WGS sequence"/>
</dbReference>
<dbReference type="AlphaFoldDB" id="A0A8I0FUI6"/>
<gene>
    <name evidence="5" type="primary">dapC</name>
    <name evidence="6" type="ORF">BJ975_000522</name>
    <name evidence="5" type="ORF">IDH50_01745</name>
</gene>
<dbReference type="Proteomes" id="UP000659061">
    <property type="component" value="Unassembled WGS sequence"/>
</dbReference>
<keyword evidence="7" id="KW-1185">Reference proteome</keyword>
<protein>
    <submittedName>
        <fullName evidence="5">Succinyldiaminopimelate transaminase</fullName>
        <ecNumber evidence="5">2.6.1.17</ecNumber>
    </submittedName>
</protein>
<dbReference type="Pfam" id="PF00155">
    <property type="entry name" value="Aminotran_1_2"/>
    <property type="match status" value="1"/>
</dbReference>
<accession>A0A8I0FUI6</accession>
<dbReference type="EMBL" id="JACWMT010000001">
    <property type="protein sequence ID" value="MBD1268945.1"/>
    <property type="molecule type" value="Genomic_DNA"/>
</dbReference>
<evidence type="ECO:0000256" key="3">
    <source>
        <dbReference type="ARBA" id="ARBA00022679"/>
    </source>
</evidence>
<dbReference type="InterPro" id="IPR015422">
    <property type="entry name" value="PyrdxlP-dep_Trfase_small"/>
</dbReference>
<dbReference type="Gene3D" id="3.90.1150.10">
    <property type="entry name" value="Aspartate Aminotransferase, domain 1"/>
    <property type="match status" value="1"/>
</dbReference>
<evidence type="ECO:0000313" key="7">
    <source>
        <dbReference type="Proteomes" id="UP000587211"/>
    </source>
</evidence>
<dbReference type="GO" id="GO:0009016">
    <property type="term" value="F:succinyldiaminopimelate transaminase activity"/>
    <property type="evidence" value="ECO:0007669"/>
    <property type="project" value="UniProtKB-EC"/>
</dbReference>
<dbReference type="PANTHER" id="PTHR42832:SF3">
    <property type="entry name" value="L-GLUTAMINE--4-(METHYLSULFANYL)-2-OXOBUTANOATE AMINOTRANSFERASE"/>
    <property type="match status" value="1"/>
</dbReference>
<dbReference type="NCBIfam" id="TIGR03539">
    <property type="entry name" value="DapC_actino"/>
    <property type="match status" value="1"/>
</dbReference>
<sequence>MAEARVSGRFPDFPWDTIAAAKARAAEHPDGLVDLSIGTPVDPTPEVARQALIAAADSPGYPTVLGPESLRQAVVDWLERRFSITGVGTDNVLATIGSKELIANLCVQLGLGPGDVVGLPETAYPTYAVSAAYAGATAIATDSRVAFGPQRPKLVFINFPANPHGRVVGREHLKAWVDFCRESGALLVSDECYLEFVWEGEPVSVLDPEVNGGSLDGILALHSLSKRSNMAGYRDAFLVGDRSVVAELLAVRKHLGFMVPTPVAAAMEAALADDTHVDEQRERYLARRATLRTALEQAGFRIDHSQGSLYLWATRGEPCRDTVEWLADRGILVAPGDFYGATGSHHVRFAVTATDERIAAAAKRLSS</sequence>
<keyword evidence="2 5" id="KW-0032">Aminotransferase</keyword>
<reference evidence="6 7" key="1">
    <citation type="submission" date="2020-07" db="EMBL/GenBank/DDBJ databases">
        <title>Sequencing the genomes of 1000 actinobacteria strains.</title>
        <authorList>
            <person name="Klenk H.-P."/>
        </authorList>
    </citation>
    <scope>NUCLEOTIDE SEQUENCE [LARGE SCALE GENOMIC DNA]</scope>
    <source>
        <strain evidence="6 7">DSM 19087</strain>
    </source>
</reference>
<organism evidence="5 8">
    <name type="scientific">Aeromicrobium tamlense</name>
    <dbReference type="NCBI Taxonomy" id="375541"/>
    <lineage>
        <taxon>Bacteria</taxon>
        <taxon>Bacillati</taxon>
        <taxon>Actinomycetota</taxon>
        <taxon>Actinomycetes</taxon>
        <taxon>Propionibacteriales</taxon>
        <taxon>Nocardioidaceae</taxon>
        <taxon>Aeromicrobium</taxon>
    </lineage>
</organism>
<evidence type="ECO:0000313" key="6">
    <source>
        <dbReference type="EMBL" id="NYI37147.1"/>
    </source>
</evidence>
<dbReference type="CDD" id="cd00609">
    <property type="entry name" value="AAT_like"/>
    <property type="match status" value="1"/>
</dbReference>
<evidence type="ECO:0000259" key="4">
    <source>
        <dbReference type="Pfam" id="PF00155"/>
    </source>
</evidence>